<organism evidence="2 3">
    <name type="scientific">Brachionus plicatilis</name>
    <name type="common">Marine rotifer</name>
    <name type="synonym">Brachionus muelleri</name>
    <dbReference type="NCBI Taxonomy" id="10195"/>
    <lineage>
        <taxon>Eukaryota</taxon>
        <taxon>Metazoa</taxon>
        <taxon>Spiralia</taxon>
        <taxon>Gnathifera</taxon>
        <taxon>Rotifera</taxon>
        <taxon>Eurotatoria</taxon>
        <taxon>Monogononta</taxon>
        <taxon>Pseudotrocha</taxon>
        <taxon>Ploima</taxon>
        <taxon>Brachionidae</taxon>
        <taxon>Brachionus</taxon>
    </lineage>
</organism>
<name>A0A3M7QSW3_BRAPC</name>
<dbReference type="Pfam" id="PF12432">
    <property type="entry name" value="INTS1_RP2B-bd"/>
    <property type="match status" value="1"/>
</dbReference>
<dbReference type="InterPro" id="IPR038902">
    <property type="entry name" value="INTS1"/>
</dbReference>
<dbReference type="EMBL" id="REGN01005212">
    <property type="protein sequence ID" value="RNA14309.1"/>
    <property type="molecule type" value="Genomic_DNA"/>
</dbReference>
<reference evidence="2 3" key="1">
    <citation type="journal article" date="2018" name="Sci. Rep.">
        <title>Genomic signatures of local adaptation to the degree of environmental predictability in rotifers.</title>
        <authorList>
            <person name="Franch-Gras L."/>
            <person name="Hahn C."/>
            <person name="Garcia-Roger E.M."/>
            <person name="Carmona M.J."/>
            <person name="Serra M."/>
            <person name="Gomez A."/>
        </authorList>
    </citation>
    <scope>NUCLEOTIDE SEQUENCE [LARGE SCALE GENOMIC DNA]</scope>
    <source>
        <strain evidence="2">HYR1</strain>
    </source>
</reference>
<dbReference type="GO" id="GO:0034474">
    <property type="term" value="P:U2 snRNA 3'-end processing"/>
    <property type="evidence" value="ECO:0007669"/>
    <property type="project" value="InterPro"/>
</dbReference>
<dbReference type="OrthoDB" id="19938at2759"/>
<dbReference type="Proteomes" id="UP000276133">
    <property type="component" value="Unassembled WGS sequence"/>
</dbReference>
<dbReference type="PANTHER" id="PTHR21224:SF1">
    <property type="entry name" value="INTEGRATOR COMPLEX SUBUNIT 1"/>
    <property type="match status" value="1"/>
</dbReference>
<dbReference type="AlphaFoldDB" id="A0A3M7QSW3"/>
<evidence type="ECO:0000259" key="1">
    <source>
        <dbReference type="Pfam" id="PF12432"/>
    </source>
</evidence>
<feature type="domain" description="Integrator complex subunit 1 RPB2-binding" evidence="1">
    <location>
        <begin position="18"/>
        <end position="125"/>
    </location>
</feature>
<dbReference type="STRING" id="10195.A0A3M7QSW3"/>
<comment type="caution">
    <text evidence="2">The sequence shown here is derived from an EMBL/GenBank/DDBJ whole genome shotgun (WGS) entry which is preliminary data.</text>
</comment>
<dbReference type="PANTHER" id="PTHR21224">
    <property type="entry name" value="INTEGRATOR COMPLEX SUBUNIT 1"/>
    <property type="match status" value="1"/>
</dbReference>
<proteinExistence type="predicted"/>
<evidence type="ECO:0000313" key="3">
    <source>
        <dbReference type="Proteomes" id="UP000276133"/>
    </source>
</evidence>
<dbReference type="GO" id="GO:0032039">
    <property type="term" value="C:integrator complex"/>
    <property type="evidence" value="ECO:0007669"/>
    <property type="project" value="InterPro"/>
</dbReference>
<accession>A0A3M7QSW3</accession>
<keyword evidence="3" id="KW-1185">Reference proteome</keyword>
<sequence length="759" mass="87686">MCVFSELGKAIAFSRVDAYVQDLLLSICVNCRHGDQIDREIISNLIKIKPKPKHQQHFSDCFRELIKANPRNYESFIQLVVRNELFSQNQISQQAQNQQNKLNHNYFLLQITFSNDPTMASKIFAQTLLKIILQKNSDQFLRSIKVLLRDTVRNCRQDFDLTSFINEIESDNLIKEYYVDSGEFQKFNSTNSIFSFAGGLADFSQAQIKERYLNSPEQCYTIDSWPSEAEKSTFFRVVSEIPVLSETLHQVLIITQNLPEHLYMLMLCAEENLLKTAALVHKDVYSIKLVNMDSFMDILFQICMYKYQDPPNLVVTVLYWKCWQILLLISALDPIEFGIKGWHKYPTLRLLMEMVMTEDYNFPPHCSINGNMTYEKYKSMEATAIQLEKAEILEFENMFEAKQGTSNKTEANSKLIGQVMKFDPLRFKRRLKPFGQIRDISIFLYITDCQHHRNFSFCGLGPPRRPPAEAIMNIRKLNSEYKLGQLLCKSRNPDFLLMLINSQDSKTSLPWLASMIETSQECLEILPIHIVCELVWNLTSGTEEEIQPKRQWNVEILLNSKQQVRNGSLKILNCLLPSVNSTLDRGAATFLEIFQTNFDLNHLFNNFKQLVTYENFIQPLLLDYCSRIILVETNPDLFGSLGLDDLMNQVQVLNAENFAHVLKPKVTSKLLATHFQDCQHLESHLVESLITSYSDKVLIQLLSSSYGLGTLSVYHILKKIEIALHNKHSSTLNQITNLSDKEAHVIKDHIDKTTSIKEK</sequence>
<evidence type="ECO:0000313" key="2">
    <source>
        <dbReference type="EMBL" id="RNA14309.1"/>
    </source>
</evidence>
<protein>
    <submittedName>
        <fullName evidence="2">Integrator complex subunit 1</fullName>
    </submittedName>
</protein>
<gene>
    <name evidence="2" type="ORF">BpHYR1_032951</name>
</gene>
<dbReference type="InterPro" id="IPR022145">
    <property type="entry name" value="INTS1_RPB2-bd"/>
</dbReference>